<keyword evidence="6" id="KW-1015">Disulfide bond</keyword>
<feature type="disulfide bond" evidence="6">
    <location>
        <begin position="144"/>
        <end position="177"/>
    </location>
</feature>
<dbReference type="CTD" id="437021"/>
<dbReference type="GeneID" id="111856609"/>
<evidence type="ECO:0000256" key="8">
    <source>
        <dbReference type="SAM" id="SignalP"/>
    </source>
</evidence>
<evidence type="ECO:0000313" key="9">
    <source>
        <dbReference type="Ensembl" id="ENSPKIP00000039782.1"/>
    </source>
</evidence>
<evidence type="ECO:0000256" key="1">
    <source>
        <dbReference type="ARBA" id="ARBA00004141"/>
    </source>
</evidence>
<dbReference type="InterPro" id="IPR008952">
    <property type="entry name" value="Tetraspanin_EC2_sf"/>
</dbReference>
<protein>
    <recommendedName>
        <fullName evidence="7">Tetraspanin</fullName>
    </recommendedName>
</protein>
<evidence type="ECO:0000256" key="3">
    <source>
        <dbReference type="ARBA" id="ARBA00022692"/>
    </source>
</evidence>
<keyword evidence="5 7" id="KW-0472">Membrane</keyword>
<dbReference type="GeneTree" id="ENSGT00940000164634"/>
<comment type="subcellular location">
    <subcellularLocation>
        <location evidence="1 7">Membrane</location>
        <topology evidence="1 7">Multi-pass membrane protein</topology>
    </subcellularLocation>
</comment>
<proteinExistence type="inferred from homology"/>
<feature type="transmembrane region" description="Helical" evidence="7">
    <location>
        <begin position="49"/>
        <end position="75"/>
    </location>
</feature>
<feature type="transmembrane region" description="Helical" evidence="7">
    <location>
        <begin position="82"/>
        <end position="106"/>
    </location>
</feature>
<reference evidence="9" key="2">
    <citation type="submission" date="2025-09" db="UniProtKB">
        <authorList>
            <consortium name="Ensembl"/>
        </authorList>
    </citation>
    <scope>IDENTIFICATION</scope>
</reference>
<evidence type="ECO:0000256" key="7">
    <source>
        <dbReference type="RuleBase" id="RU361218"/>
    </source>
</evidence>
<evidence type="ECO:0000256" key="6">
    <source>
        <dbReference type="PIRSR" id="PIRSR002419-1"/>
    </source>
</evidence>
<dbReference type="InterPro" id="IPR000301">
    <property type="entry name" value="Tetraspanin_animals"/>
</dbReference>
<dbReference type="Proteomes" id="UP000261540">
    <property type="component" value="Unplaced"/>
</dbReference>
<feature type="signal peptide" evidence="8">
    <location>
        <begin position="1"/>
        <end position="25"/>
    </location>
</feature>
<reference evidence="9" key="1">
    <citation type="submission" date="2025-08" db="UniProtKB">
        <authorList>
            <consortium name="Ensembl"/>
        </authorList>
    </citation>
    <scope>IDENTIFICATION</scope>
</reference>
<dbReference type="SUPFAM" id="SSF48652">
    <property type="entry name" value="Tetraspanin"/>
    <property type="match status" value="1"/>
</dbReference>
<dbReference type="RefSeq" id="XP_023692494.1">
    <property type="nucleotide sequence ID" value="XM_023836726.2"/>
</dbReference>
<dbReference type="GO" id="GO:0043473">
    <property type="term" value="P:pigmentation"/>
    <property type="evidence" value="ECO:0007669"/>
    <property type="project" value="Ensembl"/>
</dbReference>
<feature type="transmembrane region" description="Helical" evidence="7">
    <location>
        <begin position="203"/>
        <end position="230"/>
    </location>
</feature>
<dbReference type="FunFam" id="1.10.1450.10:FF:000029">
    <property type="entry name" value="Tetraspanin"/>
    <property type="match status" value="1"/>
</dbReference>
<dbReference type="GO" id="GO:0005886">
    <property type="term" value="C:plasma membrane"/>
    <property type="evidence" value="ECO:0007669"/>
    <property type="project" value="TreeGrafter"/>
</dbReference>
<sequence>MDCGIMTSKLILLLLSLVFWAAGAALTYVGVSVIKSYNNYEHFFEDQYTFIPAAIIVAIAVLMFIVGFVGCFATLTESCFGLGFFLLVLLVFFAGEITALVFGFIYRGKIKDDLEHTMTGVFQKYDGQNSETRAVDYLQTQLHCCGAKNYTDWRNTTWFSTNHTVPLSCCATHNSGCTGRLDQPTLLNTLGCEFKLVQLLQDAISYVMLVVVGFANFKLFGVVSVCVITCRDRQRHYLPL</sequence>
<organism evidence="9 10">
    <name type="scientific">Paramormyrops kingsleyae</name>
    <dbReference type="NCBI Taxonomy" id="1676925"/>
    <lineage>
        <taxon>Eukaryota</taxon>
        <taxon>Metazoa</taxon>
        <taxon>Chordata</taxon>
        <taxon>Craniata</taxon>
        <taxon>Vertebrata</taxon>
        <taxon>Euteleostomi</taxon>
        <taxon>Actinopterygii</taxon>
        <taxon>Neopterygii</taxon>
        <taxon>Teleostei</taxon>
        <taxon>Osteoglossocephala</taxon>
        <taxon>Osteoglossomorpha</taxon>
        <taxon>Osteoglossiformes</taxon>
        <taxon>Mormyridae</taxon>
        <taxon>Paramormyrops</taxon>
    </lineage>
</organism>
<comment type="similarity">
    <text evidence="2 7">Belongs to the tetraspanin (TM4SF) family.</text>
</comment>
<dbReference type="Ensembl" id="ENSPKIT00000020795.1">
    <property type="protein sequence ID" value="ENSPKIP00000039782.1"/>
    <property type="gene ID" value="ENSPKIG00000017013.1"/>
</dbReference>
<keyword evidence="3 7" id="KW-0812">Transmembrane</keyword>
<dbReference type="PANTHER" id="PTHR19282:SF120">
    <property type="entry name" value="TETRASPANIN-36"/>
    <property type="match status" value="1"/>
</dbReference>
<evidence type="ECO:0000256" key="5">
    <source>
        <dbReference type="ARBA" id="ARBA00023136"/>
    </source>
</evidence>
<accession>A0A3B3T980</accession>
<dbReference type="OrthoDB" id="9993879at2759"/>
<dbReference type="KEGG" id="pki:111856609"/>
<dbReference type="InterPro" id="IPR018499">
    <property type="entry name" value="Tetraspanin/Peripherin"/>
</dbReference>
<keyword evidence="10" id="KW-1185">Reference proteome</keyword>
<keyword evidence="8" id="KW-0732">Signal</keyword>
<feature type="chain" id="PRO_5017354369" description="Tetraspanin" evidence="8">
    <location>
        <begin position="26"/>
        <end position="240"/>
    </location>
</feature>
<dbReference type="PIRSF" id="PIRSF002419">
    <property type="entry name" value="Tetraspanin"/>
    <property type="match status" value="1"/>
</dbReference>
<keyword evidence="4 7" id="KW-1133">Transmembrane helix</keyword>
<comment type="caution">
    <text evidence="7">Lacks conserved residue(s) required for the propagation of feature annotation.</text>
</comment>
<dbReference type="AlphaFoldDB" id="A0A3B3T980"/>
<evidence type="ECO:0000256" key="4">
    <source>
        <dbReference type="ARBA" id="ARBA00022989"/>
    </source>
</evidence>
<evidence type="ECO:0000256" key="2">
    <source>
        <dbReference type="ARBA" id="ARBA00006840"/>
    </source>
</evidence>
<dbReference type="PRINTS" id="PR00259">
    <property type="entry name" value="TMFOUR"/>
</dbReference>
<name>A0A3B3T980_9TELE</name>
<evidence type="ECO:0000313" key="10">
    <source>
        <dbReference type="Proteomes" id="UP000261540"/>
    </source>
</evidence>
<dbReference type="STRING" id="1676925.ENSPKIP00000039782"/>
<dbReference type="PANTHER" id="PTHR19282">
    <property type="entry name" value="TETRASPANIN"/>
    <property type="match status" value="1"/>
</dbReference>
<dbReference type="Gene3D" id="1.10.1450.10">
    <property type="entry name" value="Tetraspanin"/>
    <property type="match status" value="1"/>
</dbReference>
<dbReference type="Pfam" id="PF00335">
    <property type="entry name" value="Tetraspanin"/>
    <property type="match status" value="1"/>
</dbReference>